<dbReference type="AlphaFoldDB" id="A0A2K2UAX7"/>
<keyword evidence="1" id="KW-1133">Transmembrane helix</keyword>
<name>A0A2K2UAX7_9ACTN</name>
<evidence type="ECO:0000256" key="1">
    <source>
        <dbReference type="SAM" id="Phobius"/>
    </source>
</evidence>
<organism evidence="2 3">
    <name type="scientific">Enteroscipio rubneri</name>
    <dbReference type="NCBI Taxonomy" id="2070686"/>
    <lineage>
        <taxon>Bacteria</taxon>
        <taxon>Bacillati</taxon>
        <taxon>Actinomycetota</taxon>
        <taxon>Coriobacteriia</taxon>
        <taxon>Eggerthellales</taxon>
        <taxon>Eggerthellaceae</taxon>
        <taxon>Enteroscipio</taxon>
    </lineage>
</organism>
<keyword evidence="1" id="KW-0812">Transmembrane</keyword>
<proteinExistence type="predicted"/>
<feature type="transmembrane region" description="Helical" evidence="1">
    <location>
        <begin position="51"/>
        <end position="76"/>
    </location>
</feature>
<dbReference type="Proteomes" id="UP000236197">
    <property type="component" value="Unassembled WGS sequence"/>
</dbReference>
<gene>
    <name evidence="2" type="ORF">C2L71_08815</name>
</gene>
<evidence type="ECO:0000313" key="3">
    <source>
        <dbReference type="Proteomes" id="UP000236197"/>
    </source>
</evidence>
<keyword evidence="1" id="KW-0472">Membrane</keyword>
<dbReference type="EMBL" id="PPEK01000010">
    <property type="protein sequence ID" value="PNV67330.1"/>
    <property type="molecule type" value="Genomic_DNA"/>
</dbReference>
<feature type="transmembrane region" description="Helical" evidence="1">
    <location>
        <begin position="7"/>
        <end position="31"/>
    </location>
</feature>
<comment type="caution">
    <text evidence="2">The sequence shown here is derived from an EMBL/GenBank/DDBJ whole genome shotgun (WGS) entry which is preliminary data.</text>
</comment>
<accession>A0A2K2UAX7</accession>
<dbReference type="OrthoDB" id="3175499at2"/>
<sequence length="137" mass="13892">MSGSQRALKIICILLIAWAVILIAFGAFLTFGSGFATGNIVDSQGATVDAAAMSIALGIGTVVGGVVNLIIALLGLRGAKNPRKIGAFFVLCIIGVVLGLISLGMSIAQGSFQWSSIVSLALVIVCTVLASSIKKQA</sequence>
<evidence type="ECO:0000313" key="2">
    <source>
        <dbReference type="EMBL" id="PNV67330.1"/>
    </source>
</evidence>
<feature type="transmembrane region" description="Helical" evidence="1">
    <location>
        <begin position="114"/>
        <end position="133"/>
    </location>
</feature>
<protein>
    <submittedName>
        <fullName evidence="2">Uncharacterized protein</fullName>
    </submittedName>
</protein>
<feature type="transmembrane region" description="Helical" evidence="1">
    <location>
        <begin position="88"/>
        <end position="108"/>
    </location>
</feature>
<reference evidence="3" key="1">
    <citation type="submission" date="2018-01" db="EMBL/GenBank/DDBJ databases">
        <title>Rubneribacter badeniensis gen. nov., sp. nov., and Colonibacter rubneri, gen. nov., sp. nov., WGS of new members of the Eggerthellaceae.</title>
        <authorList>
            <person name="Danylec N."/>
            <person name="Stoll D.A."/>
            <person name="Doetsch A."/>
            <person name="Kulling S.E."/>
            <person name="Huch M."/>
        </authorList>
    </citation>
    <scope>NUCLEOTIDE SEQUENCE [LARGE SCALE GENOMIC DNA]</scope>
    <source>
        <strain evidence="3">ResAG-96</strain>
    </source>
</reference>
<keyword evidence="3" id="KW-1185">Reference proteome</keyword>
<dbReference type="RefSeq" id="WP_103265402.1">
    <property type="nucleotide sequence ID" value="NZ_CABMLE010000010.1"/>
</dbReference>